<evidence type="ECO:0000313" key="10">
    <source>
        <dbReference type="EMBL" id="ESK51957.1"/>
    </source>
</evidence>
<dbReference type="EMBL" id="AYEU01000004">
    <property type="protein sequence ID" value="ESK51957.1"/>
    <property type="molecule type" value="Genomic_DNA"/>
</dbReference>
<evidence type="ECO:0000313" key="11">
    <source>
        <dbReference type="Proteomes" id="UP000018418"/>
    </source>
</evidence>
<evidence type="ECO:0000256" key="3">
    <source>
        <dbReference type="ARBA" id="ARBA00022723"/>
    </source>
</evidence>
<dbReference type="FunFam" id="3.60.15.10:FF:000013">
    <property type="entry name" value="Persulfide dioxygenase ETHE1, mitochondrial"/>
    <property type="match status" value="1"/>
</dbReference>
<dbReference type="InterPro" id="IPR001279">
    <property type="entry name" value="Metallo-B-lactamas"/>
</dbReference>
<evidence type="ECO:0000259" key="9">
    <source>
        <dbReference type="SMART" id="SM00849"/>
    </source>
</evidence>
<evidence type="ECO:0000256" key="5">
    <source>
        <dbReference type="ARBA" id="ARBA00022964"/>
    </source>
</evidence>
<dbReference type="HOGENOM" id="CLU_030571_7_0_6"/>
<keyword evidence="3" id="KW-0479">Metal-binding</keyword>
<keyword evidence="8" id="KW-0408">Iron</keyword>
<dbReference type="Gene3D" id="3.60.15.10">
    <property type="entry name" value="Ribonuclease Z/Hydroxyacylglutathione hydrolase-like"/>
    <property type="match status" value="1"/>
</dbReference>
<comment type="caution">
    <text evidence="10">The sequence shown here is derived from an EMBL/GenBank/DDBJ whole genome shotgun (WGS) entry which is preliminary data.</text>
</comment>
<reference evidence="10 11" key="1">
    <citation type="submission" date="2013-10" db="EMBL/GenBank/DDBJ databases">
        <title>The Genome Sequence of Acinetobacter brisouii CIP 110357.</title>
        <authorList>
            <consortium name="The Broad Institute Genomics Platform"/>
            <consortium name="The Broad Institute Genome Sequencing Center for Infectious Disease"/>
            <person name="Cerqueira G."/>
            <person name="Feldgarden M."/>
            <person name="Courvalin P."/>
            <person name="Grillot-Courvalin C."/>
            <person name="Clermont D."/>
            <person name="Rocha E."/>
            <person name="Yoon E.-J."/>
            <person name="Nemec A."/>
            <person name="Young S.K."/>
            <person name="Zeng Q."/>
            <person name="Gargeya S."/>
            <person name="Fitzgerald M."/>
            <person name="Abouelleil A."/>
            <person name="Alvarado L."/>
            <person name="Berlin A.M."/>
            <person name="Chapman S.B."/>
            <person name="Gainer-Dewar J."/>
            <person name="Goldberg J."/>
            <person name="Gnerre S."/>
            <person name="Griggs A."/>
            <person name="Gujja S."/>
            <person name="Hansen M."/>
            <person name="Howarth C."/>
            <person name="Imamovic A."/>
            <person name="Ireland A."/>
            <person name="Larimer J."/>
            <person name="McCowan C."/>
            <person name="Murphy C."/>
            <person name="Pearson M."/>
            <person name="Poon T.W."/>
            <person name="Priest M."/>
            <person name="Roberts A."/>
            <person name="Saif S."/>
            <person name="Shea T."/>
            <person name="Sykes S."/>
            <person name="Wortman J."/>
            <person name="Nusbaum C."/>
            <person name="Birren B."/>
        </authorList>
    </citation>
    <scope>NUCLEOTIDE SEQUENCE [LARGE SCALE GENOMIC DNA]</scope>
    <source>
        <strain evidence="10 11">CIP 110357</strain>
    </source>
</reference>
<dbReference type="PANTHER" id="PTHR43084">
    <property type="entry name" value="PERSULFIDE DIOXYGENASE ETHE1"/>
    <property type="match status" value="1"/>
</dbReference>
<comment type="cofactor">
    <cofactor evidence="1">
        <name>Fe(2+)</name>
        <dbReference type="ChEBI" id="CHEBI:29033"/>
    </cofactor>
</comment>
<dbReference type="PATRIC" id="fig|1341683.3.peg.1041"/>
<protein>
    <recommendedName>
        <fullName evidence="9">Metallo-beta-lactamase domain-containing protein</fullName>
    </recommendedName>
</protein>
<feature type="domain" description="Metallo-beta-lactamase" evidence="9">
    <location>
        <begin position="12"/>
        <end position="171"/>
    </location>
</feature>
<evidence type="ECO:0000256" key="6">
    <source>
        <dbReference type="ARBA" id="ARBA00022990"/>
    </source>
</evidence>
<dbReference type="OrthoDB" id="9784009at2"/>
<dbReference type="GO" id="GO:0070813">
    <property type="term" value="P:hydrogen sulfide metabolic process"/>
    <property type="evidence" value="ECO:0007669"/>
    <property type="project" value="TreeGrafter"/>
</dbReference>
<accession>V2UPQ4</accession>
<dbReference type="AlphaFoldDB" id="V2UPQ4"/>
<proteinExistence type="inferred from homology"/>
<keyword evidence="4" id="KW-0809">Transit peptide</keyword>
<sequence>MLFKQLFEPESSTYTYLLACEDTKQAILIDPVASEIETYLDLLEQHGLSLVYSLDTHVHADHVTGAKLLKERAGSKAVLHRNSGVPCGDILVTDGCLLRIGSIEVEARYTPGHTNACTSYVVDNMVFTGDALLIDGCGRTDFQEGDAGTLYDSIHNQLFSLPDDTVVYPGHDYKGRTHSSIGHEREFNARLGHKQTREDFIELMKHLDLPYPAKIDVALPANKACGNVDADCKK</sequence>
<dbReference type="GO" id="GO:0046872">
    <property type="term" value="F:metal ion binding"/>
    <property type="evidence" value="ECO:0007669"/>
    <property type="project" value="UniProtKB-KW"/>
</dbReference>
<organism evidence="10 11">
    <name type="scientific">Acinetobacter brisouii CIP 110357</name>
    <dbReference type="NCBI Taxonomy" id="1341683"/>
    <lineage>
        <taxon>Bacteria</taxon>
        <taxon>Pseudomonadati</taxon>
        <taxon>Pseudomonadota</taxon>
        <taxon>Gammaproteobacteria</taxon>
        <taxon>Moraxellales</taxon>
        <taxon>Moraxellaceae</taxon>
        <taxon>Acinetobacter</taxon>
    </lineage>
</organism>
<dbReference type="GO" id="GO:0006749">
    <property type="term" value="P:glutathione metabolic process"/>
    <property type="evidence" value="ECO:0007669"/>
    <property type="project" value="InterPro"/>
</dbReference>
<keyword evidence="5" id="KW-0223">Dioxygenase</keyword>
<evidence type="ECO:0000256" key="4">
    <source>
        <dbReference type="ARBA" id="ARBA00022946"/>
    </source>
</evidence>
<dbReference type="InterPro" id="IPR044528">
    <property type="entry name" value="POD-like_MBL-fold"/>
</dbReference>
<keyword evidence="11" id="KW-1185">Reference proteome</keyword>
<evidence type="ECO:0000256" key="7">
    <source>
        <dbReference type="ARBA" id="ARBA00023002"/>
    </source>
</evidence>
<dbReference type="InterPro" id="IPR051682">
    <property type="entry name" value="Mito_Persulfide_Diox"/>
</dbReference>
<dbReference type="Pfam" id="PF00753">
    <property type="entry name" value="Lactamase_B"/>
    <property type="match status" value="1"/>
</dbReference>
<dbReference type="InterPro" id="IPR036866">
    <property type="entry name" value="RibonucZ/Hydroxyglut_hydro"/>
</dbReference>
<dbReference type="SUPFAM" id="SSF56281">
    <property type="entry name" value="Metallo-hydrolase/oxidoreductase"/>
    <property type="match status" value="1"/>
</dbReference>
<keyword evidence="7" id="KW-0560">Oxidoreductase</keyword>
<evidence type="ECO:0000256" key="2">
    <source>
        <dbReference type="ARBA" id="ARBA00006759"/>
    </source>
</evidence>
<dbReference type="CDD" id="cd07724">
    <property type="entry name" value="POD-like_MBL-fold"/>
    <property type="match status" value="1"/>
</dbReference>
<keyword evidence="6" id="KW-0007">Acetylation</keyword>
<comment type="similarity">
    <text evidence="2">Belongs to the metallo-beta-lactamase superfamily. Glyoxalase II family.</text>
</comment>
<dbReference type="PANTHER" id="PTHR43084:SF1">
    <property type="entry name" value="PERSULFIDE DIOXYGENASE ETHE1, MITOCHONDRIAL"/>
    <property type="match status" value="1"/>
</dbReference>
<dbReference type="Proteomes" id="UP000018418">
    <property type="component" value="Unassembled WGS sequence"/>
</dbReference>
<dbReference type="STRING" id="396323.VH98_07060"/>
<name>V2UPQ4_9GAMM</name>
<dbReference type="GO" id="GO:0050313">
    <property type="term" value="F:sulfur dioxygenase activity"/>
    <property type="evidence" value="ECO:0007669"/>
    <property type="project" value="InterPro"/>
</dbReference>
<evidence type="ECO:0000256" key="8">
    <source>
        <dbReference type="ARBA" id="ARBA00023004"/>
    </source>
</evidence>
<dbReference type="SMART" id="SM00849">
    <property type="entry name" value="Lactamase_B"/>
    <property type="match status" value="1"/>
</dbReference>
<gene>
    <name evidence="10" type="ORF">P255_01052</name>
</gene>
<dbReference type="RefSeq" id="WP_004901156.1">
    <property type="nucleotide sequence ID" value="NZ_BBTI01000008.1"/>
</dbReference>
<evidence type="ECO:0000256" key="1">
    <source>
        <dbReference type="ARBA" id="ARBA00001954"/>
    </source>
</evidence>